<name>A0A1I6H2N1_9FLAO</name>
<evidence type="ECO:0000313" key="4">
    <source>
        <dbReference type="Proteomes" id="UP000199534"/>
    </source>
</evidence>
<dbReference type="Gene3D" id="2.60.120.1130">
    <property type="match status" value="1"/>
</dbReference>
<dbReference type="Pfam" id="PF12969">
    <property type="entry name" value="DUF3857"/>
    <property type="match status" value="1"/>
</dbReference>
<sequence length="674" mass="78168">MNPLFLRRKYRYFLVLLVFCSSSAILAQETPVDSEFQRQCETADAYLLHSFTDVTYTPGWGRYRRYVSISNKLVVQTSTGVDQYAYLSLSADQANQLKEVEVTTYKADGRVLELDSAKAFARKNTRNRFDDINYPIPGVEPGDTIESRYTYVEYPDSDDLYDFVYLQANVPILKSEYSVKTGTKNSIRFKGYNEMAEPQVVTNDTLIYMVFAMDTVGAISENQNTCIPCQLPYAYYSVEDKDEEPPSWKKIYNKGFNIVTQPFSFDRENFNYYNRWKRNALGDAKQLDRFRQFEILHEEILTTMTMEPAQRDEILKSSGYFLKEGRLNPISVRRLYRRMLEELEIEYWAVFARSKRTGAIDPYFIRSGEFDHIFFAYKDSDGNFNLVYPHDEVAMYRINEIPTELYNTEAVIAKPFGEIERSRKDKFIGIDMEMAVVDSVEVQVIRLPDAQASQNFAKQTYYVDLGEEKESFPTQYRMSVSGGIYTDVKGFLGLMEQDEEVSEYYNALEEYEGEEEIFELDTITSTRLKDTQPFAYTMSGTGRIIGGVSYLNDNMVSISLENLLDHNELESDESEGAMNFYLDYQYTDDILLILKFPKAIEVLNQETYNVNFANELGTYVFDLKLVNGNELTLKSRYRISQDVIRNNEQPKLSALNAAMKNIRNNRILVRLKGD</sequence>
<dbReference type="InterPro" id="IPR024618">
    <property type="entry name" value="DUF3857"/>
</dbReference>
<feature type="chain" id="PRO_5011739848" description="DUF3857 domain-containing protein" evidence="1">
    <location>
        <begin position="28"/>
        <end position="674"/>
    </location>
</feature>
<organism evidence="3 4">
    <name type="scientific">Robiginitalea myxolifaciens</name>
    <dbReference type="NCBI Taxonomy" id="400055"/>
    <lineage>
        <taxon>Bacteria</taxon>
        <taxon>Pseudomonadati</taxon>
        <taxon>Bacteroidota</taxon>
        <taxon>Flavobacteriia</taxon>
        <taxon>Flavobacteriales</taxon>
        <taxon>Flavobacteriaceae</taxon>
        <taxon>Robiginitalea</taxon>
    </lineage>
</organism>
<evidence type="ECO:0000259" key="2">
    <source>
        <dbReference type="Pfam" id="PF12969"/>
    </source>
</evidence>
<evidence type="ECO:0000313" key="3">
    <source>
        <dbReference type="EMBL" id="SFR48709.1"/>
    </source>
</evidence>
<dbReference type="EMBL" id="FOYQ01000002">
    <property type="protein sequence ID" value="SFR48709.1"/>
    <property type="molecule type" value="Genomic_DNA"/>
</dbReference>
<keyword evidence="1" id="KW-0732">Signal</keyword>
<proteinExistence type="predicted"/>
<reference evidence="3 4" key="1">
    <citation type="submission" date="2016-10" db="EMBL/GenBank/DDBJ databases">
        <authorList>
            <person name="de Groot N.N."/>
        </authorList>
    </citation>
    <scope>NUCLEOTIDE SEQUENCE [LARGE SCALE GENOMIC DNA]</scope>
    <source>
        <strain evidence="3 4">DSM 21019</strain>
    </source>
</reference>
<gene>
    <name evidence="3" type="ORF">SAMN04490243_2150</name>
</gene>
<feature type="domain" description="DUF3857" evidence="2">
    <location>
        <begin position="74"/>
        <end position="203"/>
    </location>
</feature>
<accession>A0A1I6H2N1</accession>
<dbReference type="Gene3D" id="2.60.40.3140">
    <property type="match status" value="1"/>
</dbReference>
<dbReference type="Proteomes" id="UP000199534">
    <property type="component" value="Unassembled WGS sequence"/>
</dbReference>
<feature type="signal peptide" evidence="1">
    <location>
        <begin position="1"/>
        <end position="27"/>
    </location>
</feature>
<protein>
    <recommendedName>
        <fullName evidence="2">DUF3857 domain-containing protein</fullName>
    </recommendedName>
</protein>
<dbReference type="AlphaFoldDB" id="A0A1I6H2N1"/>
<dbReference type="STRING" id="400055.SAMN04490243_2150"/>
<keyword evidence="4" id="KW-1185">Reference proteome</keyword>
<evidence type="ECO:0000256" key="1">
    <source>
        <dbReference type="SAM" id="SignalP"/>
    </source>
</evidence>
<dbReference type="OrthoDB" id="1394230at2"/>